<evidence type="ECO:0000313" key="2">
    <source>
        <dbReference type="Proteomes" id="UP001144313"/>
    </source>
</evidence>
<gene>
    <name evidence="1" type="ORF">GALLR39Z86_35070</name>
</gene>
<dbReference type="Pfam" id="PF06821">
    <property type="entry name" value="Ser_hydrolase"/>
    <property type="match status" value="1"/>
</dbReference>
<dbReference type="GO" id="GO:0016787">
    <property type="term" value="F:hydrolase activity"/>
    <property type="evidence" value="ECO:0007669"/>
    <property type="project" value="InterPro"/>
</dbReference>
<dbReference type="InterPro" id="IPR029058">
    <property type="entry name" value="AB_hydrolase_fold"/>
</dbReference>
<accession>A0A9W6GB84</accession>
<reference evidence="1" key="1">
    <citation type="submission" date="2022-12" db="EMBL/GenBank/DDBJ databases">
        <title>Reference genome sequencing for broad-spectrum identification of bacterial and archaeal isolates by mass spectrometry.</title>
        <authorList>
            <person name="Sekiguchi Y."/>
            <person name="Tourlousse D.M."/>
        </authorList>
    </citation>
    <scope>NUCLEOTIDE SEQUENCE</scope>
    <source>
        <strain evidence="1">LLR39Z86</strain>
    </source>
</reference>
<dbReference type="InterPro" id="IPR010662">
    <property type="entry name" value="RBBP9/YdeN"/>
</dbReference>
<protein>
    <recommendedName>
        <fullName evidence="3">Alpha/beta hydrolase</fullName>
    </recommendedName>
</protein>
<proteinExistence type="predicted"/>
<keyword evidence="2" id="KW-1185">Reference proteome</keyword>
<evidence type="ECO:0008006" key="3">
    <source>
        <dbReference type="Google" id="ProtNLM"/>
    </source>
</evidence>
<dbReference type="SUPFAM" id="SSF53474">
    <property type="entry name" value="alpha/beta-Hydrolases"/>
    <property type="match status" value="1"/>
</dbReference>
<dbReference type="EMBL" id="BSDT01000001">
    <property type="protein sequence ID" value="GLI43657.1"/>
    <property type="molecule type" value="Genomic_DNA"/>
</dbReference>
<dbReference type="Proteomes" id="UP001144313">
    <property type="component" value="Unassembled WGS sequence"/>
</dbReference>
<sequence>MRFLAVPGRGVPKATHWQREWASRPGWAWAPEPPGPPLVLADRVAALDLAIGASGEPVVLVAHSAGCIATVMWAERHRGPVSAALLVTPPWLREAEPDAAADWRVPMAPLPFRAVLVASRTDPYCTFASAGVYAEAWGAELFDAGDVGHLDSKTGFGPWPAGEALVAGLG</sequence>
<dbReference type="AlphaFoldDB" id="A0A9W6GB84"/>
<name>A0A9W6GB84_9ACTN</name>
<dbReference type="RefSeq" id="WP_270116817.1">
    <property type="nucleotide sequence ID" value="NZ_BAAAOL010000017.1"/>
</dbReference>
<dbReference type="Gene3D" id="3.40.50.1820">
    <property type="entry name" value="alpha/beta hydrolase"/>
    <property type="match status" value="1"/>
</dbReference>
<organism evidence="1 2">
    <name type="scientific">Glycomyces algeriensis</name>
    <dbReference type="NCBI Taxonomy" id="256037"/>
    <lineage>
        <taxon>Bacteria</taxon>
        <taxon>Bacillati</taxon>
        <taxon>Actinomycetota</taxon>
        <taxon>Actinomycetes</taxon>
        <taxon>Glycomycetales</taxon>
        <taxon>Glycomycetaceae</taxon>
        <taxon>Glycomyces</taxon>
    </lineage>
</organism>
<comment type="caution">
    <text evidence="1">The sequence shown here is derived from an EMBL/GenBank/DDBJ whole genome shotgun (WGS) entry which is preliminary data.</text>
</comment>
<evidence type="ECO:0000313" key="1">
    <source>
        <dbReference type="EMBL" id="GLI43657.1"/>
    </source>
</evidence>